<name>A0AAF1BPK5_9TREE</name>
<keyword evidence="2" id="KW-0472">Membrane</keyword>
<feature type="compositionally biased region" description="Basic residues" evidence="1">
    <location>
        <begin position="372"/>
        <end position="381"/>
    </location>
</feature>
<organism evidence="3 4">
    <name type="scientific">Vanrija pseudolonga</name>
    <dbReference type="NCBI Taxonomy" id="143232"/>
    <lineage>
        <taxon>Eukaryota</taxon>
        <taxon>Fungi</taxon>
        <taxon>Dikarya</taxon>
        <taxon>Basidiomycota</taxon>
        <taxon>Agaricomycotina</taxon>
        <taxon>Tremellomycetes</taxon>
        <taxon>Trichosporonales</taxon>
        <taxon>Trichosporonaceae</taxon>
        <taxon>Vanrija</taxon>
    </lineage>
</organism>
<proteinExistence type="predicted"/>
<dbReference type="Proteomes" id="UP000827549">
    <property type="component" value="Chromosome 2"/>
</dbReference>
<keyword evidence="2" id="KW-1133">Transmembrane helix</keyword>
<feature type="compositionally biased region" description="Polar residues" evidence="1">
    <location>
        <begin position="511"/>
        <end position="525"/>
    </location>
</feature>
<dbReference type="AlphaFoldDB" id="A0AAF1BPK5"/>
<reference evidence="3" key="1">
    <citation type="submission" date="2023-10" db="EMBL/GenBank/DDBJ databases">
        <authorList>
            <person name="Noh H."/>
        </authorList>
    </citation>
    <scope>NUCLEOTIDE SEQUENCE</scope>
    <source>
        <strain evidence="3">DUCC4014</strain>
    </source>
</reference>
<accession>A0AAF1BPK5</accession>
<feature type="region of interest" description="Disordered" evidence="1">
    <location>
        <begin position="132"/>
        <end position="158"/>
    </location>
</feature>
<feature type="compositionally biased region" description="Pro residues" evidence="1">
    <location>
        <begin position="86"/>
        <end position="97"/>
    </location>
</feature>
<feature type="region of interest" description="Disordered" evidence="1">
    <location>
        <begin position="553"/>
        <end position="775"/>
    </location>
</feature>
<feature type="compositionally biased region" description="Basic and acidic residues" evidence="1">
    <location>
        <begin position="578"/>
        <end position="600"/>
    </location>
</feature>
<dbReference type="EMBL" id="CP086715">
    <property type="protein sequence ID" value="WOO79528.1"/>
    <property type="molecule type" value="Genomic_DNA"/>
</dbReference>
<feature type="compositionally biased region" description="Low complexity" evidence="1">
    <location>
        <begin position="553"/>
        <end position="562"/>
    </location>
</feature>
<evidence type="ECO:0000256" key="2">
    <source>
        <dbReference type="SAM" id="Phobius"/>
    </source>
</evidence>
<gene>
    <name evidence="3" type="ORF">LOC62_02G003052</name>
</gene>
<evidence type="ECO:0000313" key="4">
    <source>
        <dbReference type="Proteomes" id="UP000827549"/>
    </source>
</evidence>
<feature type="region of interest" description="Disordered" evidence="1">
    <location>
        <begin position="218"/>
        <end position="250"/>
    </location>
</feature>
<evidence type="ECO:0000313" key="3">
    <source>
        <dbReference type="EMBL" id="WOO79528.1"/>
    </source>
</evidence>
<dbReference type="RefSeq" id="XP_062625560.1">
    <property type="nucleotide sequence ID" value="XM_062769576.1"/>
</dbReference>
<feature type="compositionally biased region" description="Low complexity" evidence="1">
    <location>
        <begin position="409"/>
        <end position="427"/>
    </location>
</feature>
<keyword evidence="4" id="KW-1185">Reference proteome</keyword>
<feature type="compositionally biased region" description="Polar residues" evidence="1">
    <location>
        <begin position="478"/>
        <end position="487"/>
    </location>
</feature>
<feature type="transmembrane region" description="Helical" evidence="2">
    <location>
        <begin position="277"/>
        <end position="298"/>
    </location>
</feature>
<dbReference type="GeneID" id="87806298"/>
<evidence type="ECO:0000256" key="1">
    <source>
        <dbReference type="SAM" id="MobiDB-lite"/>
    </source>
</evidence>
<feature type="compositionally biased region" description="Basic and acidic residues" evidence="1">
    <location>
        <begin position="382"/>
        <end position="392"/>
    </location>
</feature>
<feature type="compositionally biased region" description="Basic and acidic residues" evidence="1">
    <location>
        <begin position="730"/>
        <end position="746"/>
    </location>
</feature>
<feature type="region of interest" description="Disordered" evidence="1">
    <location>
        <begin position="372"/>
        <end position="541"/>
    </location>
</feature>
<evidence type="ECO:0008006" key="5">
    <source>
        <dbReference type="Google" id="ProtNLM"/>
    </source>
</evidence>
<protein>
    <recommendedName>
        <fullName evidence="5">Transmembrane protein</fullName>
    </recommendedName>
</protein>
<feature type="compositionally biased region" description="Polar residues" evidence="1">
    <location>
        <begin position="137"/>
        <end position="147"/>
    </location>
</feature>
<feature type="compositionally biased region" description="Low complexity" evidence="1">
    <location>
        <begin position="233"/>
        <end position="250"/>
    </location>
</feature>
<keyword evidence="2" id="KW-0812">Transmembrane</keyword>
<feature type="compositionally biased region" description="Low complexity" evidence="1">
    <location>
        <begin position="58"/>
        <end position="71"/>
    </location>
</feature>
<feature type="region of interest" description="Disordered" evidence="1">
    <location>
        <begin position="1"/>
        <end position="102"/>
    </location>
</feature>
<sequence length="775" mass="82397">MKRRRRAPSIPPPSSAWRWAVGGPITDFGEDGIDAGPSRLPFRIDADALPSRPPYRPEPSMAPEASESSLAQVPRPHPPLRREARPPQPPQSQPPPRARLSSPGRILTTALAFSLTLNPLLAAAGPLPIPPPPTATVEASSGVLTTPTPAPSPVQYDPRRLASDPLYTSPDTISSPPVTTLPSTALPFYLTQSSDGYWYKVENAWMLYGRAVEGVSSGNSDKPGGLLADAQQPNTTDTASNSASPTSTPLPSYAVSASLPNGWGSANPRLSFYKTPLIVSCSVILAVLIVIAIIFVALQRRKTTRRRKRHEARMRRKALAAAGLTEDAMQDATSEVHVQFSQRLAEFEKAHKAKRRGGRHNSSYVRTKVRVWHRGVRHRGTRNGDRAGEKDGVAYTSGHDLGRERSAGSMTTQSTTSLATTATSSPPSRRHSLDHDDTTPSHSPPTLPTEASDAHVSDANNSDCPPESSSSSEHQSPRTDPQSSPETSAHDPPANPTGGHLPPAYRPASVRSVQIGSSSGPSTSRAPPDENPPNVLSPEKVAAAGYYPAPATADAEAAQAVAHRADAKAPIVVPPDEEERREQAMRHVATDDKRELERLRHGASAPPVTRVDDDGAGPSAPSFDVDENGFETLPLEAGEDGPSAPPVARPSAPLGLPAPPQRTQQRSLPADDDVDDTLHLLPSAPPVETSDSLPSAPPLEIEASAPSAPPLPDLEAEDEQGHHPSAPPLDVDHDEHEEAEHAHEEQADGESSTGTGHVNESLGVNGVRYLPVYEP</sequence>